<comment type="caution">
    <text evidence="2">The sequence shown here is derived from an EMBL/GenBank/DDBJ whole genome shotgun (WGS) entry which is preliminary data.</text>
</comment>
<dbReference type="AlphaFoldDB" id="A0A8E1W540"/>
<dbReference type="SUPFAM" id="SSF48452">
    <property type="entry name" value="TPR-like"/>
    <property type="match status" value="1"/>
</dbReference>
<accession>A0A8E1W540</accession>
<dbReference type="InterPro" id="IPR011990">
    <property type="entry name" value="TPR-like_helical_dom_sf"/>
</dbReference>
<dbReference type="CDD" id="cd00093">
    <property type="entry name" value="HTH_XRE"/>
    <property type="match status" value="1"/>
</dbReference>
<reference evidence="2 3" key="1">
    <citation type="submission" date="2020-08" db="EMBL/GenBank/DDBJ databases">
        <title>Amycolatopsis echigonensis JCM 21831.</title>
        <authorList>
            <person name="Tedsree N."/>
            <person name="Kuncharoen N."/>
            <person name="Likhitwitayawuid K."/>
            <person name="Tanasupawat S."/>
        </authorList>
    </citation>
    <scope>NUCLEOTIDE SEQUENCE [LARGE SCALE GENOMIC DNA]</scope>
    <source>
        <strain evidence="2 3">JCM 21831</strain>
    </source>
</reference>
<gene>
    <name evidence="2" type="ORF">H5411_33690</name>
</gene>
<protein>
    <submittedName>
        <fullName evidence="2">Helix-turn-helix domain-containing protein</fullName>
    </submittedName>
</protein>
<dbReference type="Proteomes" id="UP000550260">
    <property type="component" value="Unassembled WGS sequence"/>
</dbReference>
<dbReference type="SMART" id="SM00530">
    <property type="entry name" value="HTH_XRE"/>
    <property type="match status" value="1"/>
</dbReference>
<dbReference type="PROSITE" id="PS50943">
    <property type="entry name" value="HTH_CROC1"/>
    <property type="match status" value="1"/>
</dbReference>
<dbReference type="EMBL" id="JACJHR010000065">
    <property type="protein sequence ID" value="MBB2504082.1"/>
    <property type="molecule type" value="Genomic_DNA"/>
</dbReference>
<dbReference type="Gene3D" id="1.10.260.40">
    <property type="entry name" value="lambda repressor-like DNA-binding domains"/>
    <property type="match status" value="1"/>
</dbReference>
<dbReference type="Gene3D" id="1.25.40.10">
    <property type="entry name" value="Tetratricopeptide repeat domain"/>
    <property type="match status" value="1"/>
</dbReference>
<dbReference type="InterPro" id="IPR001387">
    <property type="entry name" value="Cro/C1-type_HTH"/>
</dbReference>
<proteinExistence type="predicted"/>
<dbReference type="GO" id="GO:0003677">
    <property type="term" value="F:DNA binding"/>
    <property type="evidence" value="ECO:0007669"/>
    <property type="project" value="InterPro"/>
</dbReference>
<dbReference type="SUPFAM" id="SSF47413">
    <property type="entry name" value="lambda repressor-like DNA-binding domains"/>
    <property type="match status" value="1"/>
</dbReference>
<evidence type="ECO:0000259" key="1">
    <source>
        <dbReference type="PROSITE" id="PS50943"/>
    </source>
</evidence>
<dbReference type="InterPro" id="IPR010982">
    <property type="entry name" value="Lambda_DNA-bd_dom_sf"/>
</dbReference>
<name>A0A8E1W540_9PSEU</name>
<dbReference type="Pfam" id="PF01381">
    <property type="entry name" value="HTH_3"/>
    <property type="match status" value="1"/>
</dbReference>
<feature type="domain" description="HTH cro/C1-type" evidence="1">
    <location>
        <begin position="8"/>
        <end position="62"/>
    </location>
</feature>
<sequence length="403" mass="42630">MAVRRQSLAERREALGYTQETLAQEMGVDRSTVARWERGVQSPQPWMRPTLAKALQLTPASLAAMLGGSAPDRALASAVAPGDAARLSDLDGAEVVDSIFTTAQDLQIADRRIGGGALYPSVAHYLTQQIGPQLMSPSHGVSVPRLFAAAASVTEIAGWMAHDSGNDANARRYFDRAFRLAMAGDDRALAANSCASMAHLAIELRQPHDAVRIAVEGLGQATAAYGTSRLVARLHTMRARGLALIGDRAGCSKALEDAESILDEATAEQPAQWIAAFDEASLASEAALCFLQLAELDEAERRAREVIRLRSGDRVRSRTFAQLTLANVLVHAGRVDEAAAIGHEACSTTVSLSSARVVHQLRALGGVLSLAPRSRQVSSFLAALAGLSATSGEHNGAVSSWPV</sequence>
<evidence type="ECO:0000313" key="3">
    <source>
        <dbReference type="Proteomes" id="UP000550260"/>
    </source>
</evidence>
<organism evidence="2 3">
    <name type="scientific">Amycolatopsis echigonensis</name>
    <dbReference type="NCBI Taxonomy" id="2576905"/>
    <lineage>
        <taxon>Bacteria</taxon>
        <taxon>Bacillati</taxon>
        <taxon>Actinomycetota</taxon>
        <taxon>Actinomycetes</taxon>
        <taxon>Pseudonocardiales</taxon>
        <taxon>Pseudonocardiaceae</taxon>
        <taxon>Amycolatopsis</taxon>
    </lineage>
</organism>
<evidence type="ECO:0000313" key="2">
    <source>
        <dbReference type="EMBL" id="MBB2504082.1"/>
    </source>
</evidence>